<dbReference type="PROSITE" id="PS50011">
    <property type="entry name" value="PROTEIN_KINASE_DOM"/>
    <property type="match status" value="1"/>
</dbReference>
<gene>
    <name evidence="6" type="ORF">CU098_006103</name>
</gene>
<evidence type="ECO:0000313" key="7">
    <source>
        <dbReference type="Proteomes" id="UP000253551"/>
    </source>
</evidence>
<comment type="caution">
    <text evidence="6">The sequence shown here is derived from an EMBL/GenBank/DDBJ whole genome shotgun (WGS) entry which is preliminary data.</text>
</comment>
<reference evidence="6 7" key="1">
    <citation type="journal article" date="2018" name="G3 (Bethesda)">
        <title>Phylogenetic and Phylogenomic Definition of Rhizopus Species.</title>
        <authorList>
            <person name="Gryganskyi A.P."/>
            <person name="Golan J."/>
            <person name="Dolatabadi S."/>
            <person name="Mondo S."/>
            <person name="Robb S."/>
            <person name="Idnurm A."/>
            <person name="Muszewska A."/>
            <person name="Steczkiewicz K."/>
            <person name="Masonjones S."/>
            <person name="Liao H.L."/>
            <person name="Gajdeczka M.T."/>
            <person name="Anike F."/>
            <person name="Vuek A."/>
            <person name="Anishchenko I.M."/>
            <person name="Voigt K."/>
            <person name="de Hoog G.S."/>
            <person name="Smith M.E."/>
            <person name="Heitman J."/>
            <person name="Vilgalys R."/>
            <person name="Stajich J.E."/>
        </authorList>
    </citation>
    <scope>NUCLEOTIDE SEQUENCE [LARGE SCALE GENOMIC DNA]</scope>
    <source>
        <strain evidence="6 7">LSU 92-RS-03</strain>
    </source>
</reference>
<keyword evidence="2 3" id="KW-0067">ATP-binding</keyword>
<evidence type="ECO:0000256" key="3">
    <source>
        <dbReference type="PROSITE-ProRule" id="PRU10141"/>
    </source>
</evidence>
<evidence type="ECO:0000256" key="1">
    <source>
        <dbReference type="ARBA" id="ARBA00022741"/>
    </source>
</evidence>
<accession>A0A367J4R9</accession>
<sequence length="272" mass="31359">MTFWLYLPFYCQRKPTRIIGNRYRLMRQIGRGSSGLVHLAVDVKTRARYAVKEVCRPWSRHSLLESNILKQVGPHKNIIQLIDVIQDSDSMFLVMEMAKQGTVMDIVPHSLTKPYSNTQCRHFFKQLLDAVDHLHQHDIIHRDIKPENILLSNQTIKLVDFGSATRISEKTSSHIGSPAFMAPELLKKVPHNPTSCDVWAMGVTLYCLAYGHLPFQKPNFVQLYQDILTQPVSHTDTIDVQLKDLINQLLQKDPTQRITLDEAKVHPWMTKK</sequence>
<dbReference type="Pfam" id="PF00069">
    <property type="entry name" value="Pkinase"/>
    <property type="match status" value="1"/>
</dbReference>
<proteinExistence type="inferred from homology"/>
<dbReference type="GO" id="GO:0035556">
    <property type="term" value="P:intracellular signal transduction"/>
    <property type="evidence" value="ECO:0007669"/>
    <property type="project" value="TreeGrafter"/>
</dbReference>
<dbReference type="SMART" id="SM00220">
    <property type="entry name" value="S_TKc"/>
    <property type="match status" value="1"/>
</dbReference>
<comment type="similarity">
    <text evidence="4">Belongs to the protein kinase superfamily.</text>
</comment>
<dbReference type="GO" id="GO:0005524">
    <property type="term" value="F:ATP binding"/>
    <property type="evidence" value="ECO:0007669"/>
    <property type="project" value="UniProtKB-UniRule"/>
</dbReference>
<dbReference type="EMBL" id="PJQM01004304">
    <property type="protein sequence ID" value="RCH84937.1"/>
    <property type="molecule type" value="Genomic_DNA"/>
</dbReference>
<dbReference type="InterPro" id="IPR011009">
    <property type="entry name" value="Kinase-like_dom_sf"/>
</dbReference>
<evidence type="ECO:0000313" key="6">
    <source>
        <dbReference type="EMBL" id="RCH84937.1"/>
    </source>
</evidence>
<feature type="binding site" evidence="3">
    <location>
        <position position="52"/>
    </location>
    <ligand>
        <name>ATP</name>
        <dbReference type="ChEBI" id="CHEBI:30616"/>
    </ligand>
</feature>
<feature type="domain" description="Protein kinase" evidence="5">
    <location>
        <begin position="23"/>
        <end position="269"/>
    </location>
</feature>
<dbReference type="Proteomes" id="UP000253551">
    <property type="component" value="Unassembled WGS sequence"/>
</dbReference>
<protein>
    <recommendedName>
        <fullName evidence="5">Protein kinase domain-containing protein</fullName>
    </recommendedName>
</protein>
<dbReference type="STRING" id="4846.A0A367J4R9"/>
<dbReference type="GO" id="GO:0005737">
    <property type="term" value="C:cytoplasm"/>
    <property type="evidence" value="ECO:0007669"/>
    <property type="project" value="TreeGrafter"/>
</dbReference>
<dbReference type="GO" id="GO:0004674">
    <property type="term" value="F:protein serine/threonine kinase activity"/>
    <property type="evidence" value="ECO:0007669"/>
    <property type="project" value="UniProtKB-KW"/>
</dbReference>
<dbReference type="PROSITE" id="PS00107">
    <property type="entry name" value="PROTEIN_KINASE_ATP"/>
    <property type="match status" value="1"/>
</dbReference>
<dbReference type="InterPro" id="IPR000719">
    <property type="entry name" value="Prot_kinase_dom"/>
</dbReference>
<dbReference type="SUPFAM" id="SSF56112">
    <property type="entry name" value="Protein kinase-like (PK-like)"/>
    <property type="match status" value="1"/>
</dbReference>
<keyword evidence="1 3" id="KW-0547">Nucleotide-binding</keyword>
<keyword evidence="4" id="KW-0723">Serine/threonine-protein kinase</keyword>
<dbReference type="PANTHER" id="PTHR24346">
    <property type="entry name" value="MAP/MICROTUBULE AFFINITY-REGULATING KINASE"/>
    <property type="match status" value="1"/>
</dbReference>
<dbReference type="CDD" id="cd14008">
    <property type="entry name" value="STKc_LKB1_CaMKK"/>
    <property type="match status" value="1"/>
</dbReference>
<keyword evidence="7" id="KW-1185">Reference proteome</keyword>
<dbReference type="FunFam" id="1.10.510.10:FF:000571">
    <property type="entry name" value="Maternal embryonic leucine zipper kinase"/>
    <property type="match status" value="1"/>
</dbReference>
<dbReference type="PROSITE" id="PS00108">
    <property type="entry name" value="PROTEIN_KINASE_ST"/>
    <property type="match status" value="1"/>
</dbReference>
<name>A0A367J4R9_RHIST</name>
<organism evidence="6 7">
    <name type="scientific">Rhizopus stolonifer</name>
    <name type="common">Rhizopus nigricans</name>
    <dbReference type="NCBI Taxonomy" id="4846"/>
    <lineage>
        <taxon>Eukaryota</taxon>
        <taxon>Fungi</taxon>
        <taxon>Fungi incertae sedis</taxon>
        <taxon>Mucoromycota</taxon>
        <taxon>Mucoromycotina</taxon>
        <taxon>Mucoromycetes</taxon>
        <taxon>Mucorales</taxon>
        <taxon>Mucorineae</taxon>
        <taxon>Rhizopodaceae</taxon>
        <taxon>Rhizopus</taxon>
    </lineage>
</organism>
<evidence type="ECO:0000256" key="2">
    <source>
        <dbReference type="ARBA" id="ARBA00022840"/>
    </source>
</evidence>
<dbReference type="InterPro" id="IPR017441">
    <property type="entry name" value="Protein_kinase_ATP_BS"/>
</dbReference>
<dbReference type="PANTHER" id="PTHR24346:SF77">
    <property type="entry name" value="SERINE THREONINE PROTEIN KINASE"/>
    <property type="match status" value="1"/>
</dbReference>
<dbReference type="AlphaFoldDB" id="A0A367J4R9"/>
<evidence type="ECO:0000256" key="4">
    <source>
        <dbReference type="RuleBase" id="RU000304"/>
    </source>
</evidence>
<keyword evidence="4" id="KW-0418">Kinase</keyword>
<keyword evidence="4" id="KW-0808">Transferase</keyword>
<dbReference type="InterPro" id="IPR008271">
    <property type="entry name" value="Ser/Thr_kinase_AS"/>
</dbReference>
<evidence type="ECO:0000259" key="5">
    <source>
        <dbReference type="PROSITE" id="PS50011"/>
    </source>
</evidence>
<dbReference type="OrthoDB" id="68483at2759"/>
<dbReference type="Gene3D" id="1.10.510.10">
    <property type="entry name" value="Transferase(Phosphotransferase) domain 1"/>
    <property type="match status" value="1"/>
</dbReference>